<dbReference type="InterPro" id="IPR050465">
    <property type="entry name" value="UPF0194_transport"/>
</dbReference>
<name>S2DDU1_INDAL</name>
<evidence type="ECO:0000313" key="4">
    <source>
        <dbReference type="Proteomes" id="UP000006073"/>
    </source>
</evidence>
<dbReference type="Gene3D" id="2.40.30.170">
    <property type="match status" value="1"/>
</dbReference>
<proteinExistence type="predicted"/>
<dbReference type="AlphaFoldDB" id="S2DDU1"/>
<accession>S2DDU1</accession>
<dbReference type="Gene3D" id="2.40.420.20">
    <property type="match status" value="1"/>
</dbReference>
<dbReference type="PANTHER" id="PTHR32347">
    <property type="entry name" value="EFFLUX SYSTEM COMPONENT YKNX-RELATED"/>
    <property type="match status" value="1"/>
</dbReference>
<evidence type="ECO:0000313" key="3">
    <source>
        <dbReference type="EMBL" id="EOZ95125.1"/>
    </source>
</evidence>
<organism evidence="3 4">
    <name type="scientific">Indibacter alkaliphilus (strain CCUG 57479 / KCTC 22604 / LW1)</name>
    <dbReference type="NCBI Taxonomy" id="1189612"/>
    <lineage>
        <taxon>Bacteria</taxon>
        <taxon>Pseudomonadati</taxon>
        <taxon>Bacteroidota</taxon>
        <taxon>Cytophagia</taxon>
        <taxon>Cytophagales</taxon>
        <taxon>Cyclobacteriaceae</taxon>
    </lineage>
</organism>
<dbReference type="PROSITE" id="PS51257">
    <property type="entry name" value="PROKAR_LIPOPROTEIN"/>
    <property type="match status" value="1"/>
</dbReference>
<protein>
    <submittedName>
        <fullName evidence="3">Uncharacterized protein</fullName>
    </submittedName>
</protein>
<dbReference type="OrthoDB" id="869610at2"/>
<reference evidence="3 4" key="1">
    <citation type="journal article" date="2013" name="Genome Announc.">
        <title>Draft Genome Sequence of Indibacter alkaliphilus Strain LW1T, Isolated from Lonar Lake, a Haloalkaline Lake in the Buldana District of Maharashtra, India.</title>
        <authorList>
            <person name="Singh A."/>
            <person name="Kumar Jangir P."/>
            <person name="Sharma R."/>
            <person name="Singh A."/>
            <person name="Kumar Pinnaka A."/>
            <person name="Shivaji S."/>
        </authorList>
    </citation>
    <scope>NUCLEOTIDE SEQUENCE [LARGE SCALE GENOMIC DNA]</scope>
    <source>
        <strain evidence="4">CCUG 57479 / KCTC 22604 / LW1</strain>
    </source>
</reference>
<keyword evidence="4" id="KW-1185">Reference proteome</keyword>
<keyword evidence="2" id="KW-0175">Coiled coil</keyword>
<dbReference type="Proteomes" id="UP000006073">
    <property type="component" value="Unassembled WGS sequence"/>
</dbReference>
<dbReference type="Gene3D" id="1.10.287.470">
    <property type="entry name" value="Helix hairpin bin"/>
    <property type="match status" value="1"/>
</dbReference>
<dbReference type="Gene3D" id="2.40.50.100">
    <property type="match status" value="1"/>
</dbReference>
<dbReference type="GO" id="GO:0030313">
    <property type="term" value="C:cell envelope"/>
    <property type="evidence" value="ECO:0007669"/>
    <property type="project" value="UniProtKB-SubCell"/>
</dbReference>
<comment type="caution">
    <text evidence="3">The sequence shown here is derived from an EMBL/GenBank/DDBJ whole genome shotgun (WGS) entry which is preliminary data.</text>
</comment>
<dbReference type="eggNOG" id="COG0845">
    <property type="taxonomic scope" value="Bacteria"/>
</dbReference>
<dbReference type="RefSeq" id="WP_009034628.1">
    <property type="nucleotide sequence ID" value="NZ_ALWO02000040.1"/>
</dbReference>
<dbReference type="STRING" id="1189612.A33Q_3330"/>
<evidence type="ECO:0000256" key="2">
    <source>
        <dbReference type="ARBA" id="ARBA00023054"/>
    </source>
</evidence>
<gene>
    <name evidence="3" type="ORF">A33Q_3330</name>
</gene>
<evidence type="ECO:0000256" key="1">
    <source>
        <dbReference type="ARBA" id="ARBA00004196"/>
    </source>
</evidence>
<sequence length="360" mass="40713">MSQKECFWLLPVLFLIFSCGSSENKTSPKRENITESIYASGTIKAKYQYQAFINALGTVQEVFLQEGDSVEIGTPILAISNESTRINRETAELNREYADRQLNQTRLRDLEININYAANKLKNDSLLWERQRRLMDKGIGSAIDLEQKELAYGNSKTVYETALLRYEDLKREIDFNERSASKNLAISKALESDLILKSEVSGLLYSLLKEKGEMVNNQTPLAVLGSGDEFVLEMLVDEFDIAKVKIGQKILISMDSYRGEVFEGLVTKINPIMDVGNKTFVVEGVFLEQPSVLYPNLSLEANIIISEKENVLLLPRSYLIRDRFVITDEGDTLEVKVGLKDFQKAEIIEGLDENSIVIKP</sequence>
<dbReference type="EMBL" id="ALWO02000040">
    <property type="protein sequence ID" value="EOZ95125.1"/>
    <property type="molecule type" value="Genomic_DNA"/>
</dbReference>
<dbReference type="SUPFAM" id="SSF111369">
    <property type="entry name" value="HlyD-like secretion proteins"/>
    <property type="match status" value="1"/>
</dbReference>
<dbReference type="PANTHER" id="PTHR32347:SF14">
    <property type="entry name" value="EFFLUX SYSTEM COMPONENT YKNX-RELATED"/>
    <property type="match status" value="1"/>
</dbReference>
<comment type="subcellular location">
    <subcellularLocation>
        <location evidence="1">Cell envelope</location>
    </subcellularLocation>
</comment>